<dbReference type="Proteomes" id="UP000516361">
    <property type="component" value="Chromosome"/>
</dbReference>
<sequence length="122" mass="14195">MFTKIDKHSGIPAYIQIMNQIKKEIYLGYLKTNEKLPTIREMQKIFSVNINTVSRALEKLSLEGLIESQHGVGYFVRNNAPIDENFITLIKTLVKKLKNNKMSLDTAILIFEEVWKNEQHDQ</sequence>
<dbReference type="Gene3D" id="1.10.10.10">
    <property type="entry name" value="Winged helix-like DNA-binding domain superfamily/Winged helix DNA-binding domain"/>
    <property type="match status" value="1"/>
</dbReference>
<dbReference type="SMART" id="SM00345">
    <property type="entry name" value="HTH_GNTR"/>
    <property type="match status" value="1"/>
</dbReference>
<dbReference type="KEGG" id="ocy:OSSY52_00970"/>
<reference evidence="5 6" key="1">
    <citation type="submission" date="2018-06" db="EMBL/GenBank/DDBJ databases">
        <title>Genome sequencing of Oceanotoga sp. sy52.</title>
        <authorList>
            <person name="Mori K."/>
        </authorList>
    </citation>
    <scope>NUCLEOTIDE SEQUENCE [LARGE SCALE GENOMIC DNA]</scope>
    <source>
        <strain evidence="6">sy52</strain>
    </source>
</reference>
<organism evidence="5 6">
    <name type="scientific">Tepiditoga spiralis</name>
    <dbReference type="NCBI Taxonomy" id="2108365"/>
    <lineage>
        <taxon>Bacteria</taxon>
        <taxon>Thermotogati</taxon>
        <taxon>Thermotogota</taxon>
        <taxon>Thermotogae</taxon>
        <taxon>Petrotogales</taxon>
        <taxon>Petrotogaceae</taxon>
        <taxon>Tepiditoga</taxon>
    </lineage>
</organism>
<evidence type="ECO:0000313" key="5">
    <source>
        <dbReference type="EMBL" id="BBE29956.1"/>
    </source>
</evidence>
<dbReference type="AlphaFoldDB" id="A0A7G1G423"/>
<protein>
    <recommendedName>
        <fullName evidence="4">HTH gntR-type domain-containing protein</fullName>
    </recommendedName>
</protein>
<dbReference type="GO" id="GO:0003700">
    <property type="term" value="F:DNA-binding transcription factor activity"/>
    <property type="evidence" value="ECO:0007669"/>
    <property type="project" value="InterPro"/>
</dbReference>
<dbReference type="InParanoid" id="A0A7G1G423"/>
<keyword evidence="3" id="KW-0804">Transcription</keyword>
<dbReference type="PROSITE" id="PS50949">
    <property type="entry name" value="HTH_GNTR"/>
    <property type="match status" value="1"/>
</dbReference>
<dbReference type="InterPro" id="IPR036388">
    <property type="entry name" value="WH-like_DNA-bd_sf"/>
</dbReference>
<dbReference type="PANTHER" id="PTHR38445:SF9">
    <property type="entry name" value="HTH-TYPE TRANSCRIPTIONAL REPRESSOR YTRA"/>
    <property type="match status" value="1"/>
</dbReference>
<dbReference type="InterPro" id="IPR036390">
    <property type="entry name" value="WH_DNA-bd_sf"/>
</dbReference>
<name>A0A7G1G423_9BACT</name>
<dbReference type="RefSeq" id="WP_190615099.1">
    <property type="nucleotide sequence ID" value="NZ_AP018712.1"/>
</dbReference>
<gene>
    <name evidence="5" type="ORF">OSSY52_00970</name>
</gene>
<dbReference type="Pfam" id="PF00392">
    <property type="entry name" value="GntR"/>
    <property type="match status" value="1"/>
</dbReference>
<keyword evidence="6" id="KW-1185">Reference proteome</keyword>
<proteinExistence type="predicted"/>
<keyword evidence="1" id="KW-0805">Transcription regulation</keyword>
<dbReference type="SUPFAM" id="SSF46785">
    <property type="entry name" value="Winged helix' DNA-binding domain"/>
    <property type="match status" value="1"/>
</dbReference>
<evidence type="ECO:0000256" key="3">
    <source>
        <dbReference type="ARBA" id="ARBA00023163"/>
    </source>
</evidence>
<feature type="domain" description="HTH gntR-type" evidence="4">
    <location>
        <begin position="11"/>
        <end position="79"/>
    </location>
</feature>
<dbReference type="InterPro" id="IPR000524">
    <property type="entry name" value="Tscrpt_reg_HTH_GntR"/>
</dbReference>
<keyword evidence="2" id="KW-0238">DNA-binding</keyword>
<evidence type="ECO:0000256" key="2">
    <source>
        <dbReference type="ARBA" id="ARBA00023125"/>
    </source>
</evidence>
<dbReference type="CDD" id="cd07377">
    <property type="entry name" value="WHTH_GntR"/>
    <property type="match status" value="1"/>
</dbReference>
<dbReference type="GO" id="GO:0003677">
    <property type="term" value="F:DNA binding"/>
    <property type="evidence" value="ECO:0007669"/>
    <property type="project" value="UniProtKB-KW"/>
</dbReference>
<accession>A0A7G1G423</accession>
<evidence type="ECO:0000259" key="4">
    <source>
        <dbReference type="PROSITE" id="PS50949"/>
    </source>
</evidence>
<evidence type="ECO:0000313" key="6">
    <source>
        <dbReference type="Proteomes" id="UP000516361"/>
    </source>
</evidence>
<dbReference type="FunCoup" id="A0A7G1G423">
    <property type="interactions" value="106"/>
</dbReference>
<dbReference type="PANTHER" id="PTHR38445">
    <property type="entry name" value="HTH-TYPE TRANSCRIPTIONAL REPRESSOR YTRA"/>
    <property type="match status" value="1"/>
</dbReference>
<dbReference type="EMBL" id="AP018712">
    <property type="protein sequence ID" value="BBE29956.1"/>
    <property type="molecule type" value="Genomic_DNA"/>
</dbReference>
<evidence type="ECO:0000256" key="1">
    <source>
        <dbReference type="ARBA" id="ARBA00023015"/>
    </source>
</evidence>